<protein>
    <submittedName>
        <fullName evidence="2">PA2169 family four-helix-bundle protein</fullName>
    </submittedName>
</protein>
<reference evidence="3" key="1">
    <citation type="journal article" date="2019" name="Int. J. Syst. Evol. Microbiol.">
        <title>The Global Catalogue of Microorganisms (GCM) 10K type strain sequencing project: providing services to taxonomists for standard genome sequencing and annotation.</title>
        <authorList>
            <consortium name="The Broad Institute Genomics Platform"/>
            <consortium name="The Broad Institute Genome Sequencing Center for Infectious Disease"/>
            <person name="Wu L."/>
            <person name="Ma J."/>
        </authorList>
    </citation>
    <scope>NUCLEOTIDE SEQUENCE [LARGE SCALE GENOMIC DNA]</scope>
    <source>
        <strain evidence="3">CGMCC 1.16306</strain>
    </source>
</reference>
<dbReference type="Gene3D" id="1.20.1260.10">
    <property type="match status" value="1"/>
</dbReference>
<proteinExistence type="predicted"/>
<dbReference type="Proteomes" id="UP001596415">
    <property type="component" value="Unassembled WGS sequence"/>
</dbReference>
<name>A0ABW2MTW8_9FLAO</name>
<dbReference type="InterPro" id="IPR012347">
    <property type="entry name" value="Ferritin-like"/>
</dbReference>
<organism evidence="2 3">
    <name type="scientific">Jejudonia soesokkakensis</name>
    <dbReference type="NCBI Taxonomy" id="1323432"/>
    <lineage>
        <taxon>Bacteria</taxon>
        <taxon>Pseudomonadati</taxon>
        <taxon>Bacteroidota</taxon>
        <taxon>Flavobacteriia</taxon>
        <taxon>Flavobacteriales</taxon>
        <taxon>Flavobacteriaceae</taxon>
        <taxon>Jejudonia</taxon>
    </lineage>
</organism>
<comment type="caution">
    <text evidence="2">The sequence shown here is derived from an EMBL/GenBank/DDBJ whole genome shotgun (WGS) entry which is preliminary data.</text>
</comment>
<evidence type="ECO:0000313" key="3">
    <source>
        <dbReference type="Proteomes" id="UP001596415"/>
    </source>
</evidence>
<dbReference type="RefSeq" id="WP_380218037.1">
    <property type="nucleotide sequence ID" value="NZ_JBHTBN010000005.1"/>
</dbReference>
<evidence type="ECO:0000313" key="2">
    <source>
        <dbReference type="EMBL" id="MFC7358143.1"/>
    </source>
</evidence>
<dbReference type="InterPro" id="IPR019052">
    <property type="entry name" value="DUF2383"/>
</dbReference>
<evidence type="ECO:0000259" key="1">
    <source>
        <dbReference type="Pfam" id="PF09537"/>
    </source>
</evidence>
<accession>A0ABW2MTW8</accession>
<dbReference type="EMBL" id="JBHTBN010000005">
    <property type="protein sequence ID" value="MFC7358143.1"/>
    <property type="molecule type" value="Genomic_DNA"/>
</dbReference>
<keyword evidence="3" id="KW-1185">Reference proteome</keyword>
<dbReference type="InterPro" id="IPR011971">
    <property type="entry name" value="CHP02284"/>
</dbReference>
<dbReference type="NCBIfam" id="TIGR02284">
    <property type="entry name" value="PA2169 family four-helix-bundle protein"/>
    <property type="match status" value="1"/>
</dbReference>
<dbReference type="Pfam" id="PF09537">
    <property type="entry name" value="DUF2383"/>
    <property type="match status" value="1"/>
</dbReference>
<sequence>MENYRKVNKLIAKHTDVHKEYIDSLSYVKDTSLYALLRKLADKRRVFSLELTAISSMIYPDQPIDVEGTFAGAMSRGWLDLKASINLEDDKSILKHSLEAEEYAQTAYTALLEQENHTQKSIDVFNKHLNTIATSIKELHTLEELL</sequence>
<gene>
    <name evidence="2" type="ORF">ACFQO1_10615</name>
</gene>
<feature type="domain" description="DUF2383" evidence="1">
    <location>
        <begin position="6"/>
        <end position="113"/>
    </location>
</feature>